<accession>A0A3S2XUC5</accession>
<dbReference type="SUPFAM" id="SSF53822">
    <property type="entry name" value="Periplasmic binding protein-like I"/>
    <property type="match status" value="1"/>
</dbReference>
<evidence type="ECO:0000256" key="1">
    <source>
        <dbReference type="ARBA" id="ARBA00022491"/>
    </source>
</evidence>
<evidence type="ECO:0000313" key="8">
    <source>
        <dbReference type="Proteomes" id="UP000288587"/>
    </source>
</evidence>
<keyword evidence="1" id="KW-0678">Repressor</keyword>
<dbReference type="CDD" id="cd01392">
    <property type="entry name" value="HTH_LacI"/>
    <property type="match status" value="1"/>
</dbReference>
<dbReference type="PANTHER" id="PTHR30146:SF148">
    <property type="entry name" value="HTH-TYPE TRANSCRIPTIONAL REPRESSOR PURR-RELATED"/>
    <property type="match status" value="1"/>
</dbReference>
<evidence type="ECO:0000313" key="7">
    <source>
        <dbReference type="EMBL" id="RVT84920.1"/>
    </source>
</evidence>
<dbReference type="InterPro" id="IPR000843">
    <property type="entry name" value="HTH_LacI"/>
</dbReference>
<dbReference type="PROSITE" id="PS50943">
    <property type="entry name" value="HTH_CROC1"/>
    <property type="match status" value="1"/>
</dbReference>
<dbReference type="EMBL" id="SACM01000003">
    <property type="protein sequence ID" value="RVT84920.1"/>
    <property type="molecule type" value="Genomic_DNA"/>
</dbReference>
<reference evidence="7 8" key="1">
    <citation type="submission" date="2019-01" db="EMBL/GenBank/DDBJ databases">
        <authorList>
            <person name="Chen W.-M."/>
        </authorList>
    </citation>
    <scope>NUCLEOTIDE SEQUENCE [LARGE SCALE GENOMIC DNA]</scope>
    <source>
        <strain evidence="7 8">CCP-18</strain>
    </source>
</reference>
<dbReference type="InterPro" id="IPR001387">
    <property type="entry name" value="Cro/C1-type_HTH"/>
</dbReference>
<sequence length="346" mass="36324">MRKSPPAGDRSSGPVTLGMVAEASGVSPSTVSRILNGTAIVSPEKRAAVDRAIAELGFVPNPIARGLAGGRTMSVGVVTQSIDSPFYGVALRGIEETLEPAGYSALFVSGHWDEAVEKRCIDTLRSRRVDGMIILNGRLGDAALKALAKALPVVVTGRSLKAPGLCALDFNNVEGARLATQHLIDLGHRDIAHLSGDLAHPDARDRLAGYRAALEAAGLPFREALVESGGYFEDGGRDATQRLLDRGARFTALFAANDQMAFGASVALHKQGLRVPQDVSLVGFDDLALAAHMAPPLSTVHQASLELGRTAAQGMLNLLAGDKPALSLPEPRLIVRDSSGPAARRR</sequence>
<dbReference type="OrthoDB" id="9805642at2"/>
<feature type="domain" description="HTH cro/C1-type" evidence="6">
    <location>
        <begin position="16"/>
        <end position="45"/>
    </location>
</feature>
<dbReference type="Proteomes" id="UP000288587">
    <property type="component" value="Unassembled WGS sequence"/>
</dbReference>
<dbReference type="GO" id="GO:0000976">
    <property type="term" value="F:transcription cis-regulatory region binding"/>
    <property type="evidence" value="ECO:0007669"/>
    <property type="project" value="TreeGrafter"/>
</dbReference>
<dbReference type="Pfam" id="PF00532">
    <property type="entry name" value="Peripla_BP_1"/>
    <property type="match status" value="1"/>
</dbReference>
<evidence type="ECO:0000259" key="6">
    <source>
        <dbReference type="PROSITE" id="PS50943"/>
    </source>
</evidence>
<keyword evidence="4" id="KW-0804">Transcription</keyword>
<dbReference type="InterPro" id="IPR010982">
    <property type="entry name" value="Lambda_DNA-bd_dom_sf"/>
</dbReference>
<keyword evidence="8" id="KW-1185">Reference proteome</keyword>
<dbReference type="SMART" id="SM00354">
    <property type="entry name" value="HTH_LACI"/>
    <property type="match status" value="1"/>
</dbReference>
<dbReference type="Gene3D" id="3.40.50.2300">
    <property type="match status" value="2"/>
</dbReference>
<name>A0A3S2XUC5_9BURK</name>
<keyword evidence="2" id="KW-0805">Transcription regulation</keyword>
<dbReference type="PROSITE" id="PS50932">
    <property type="entry name" value="HTH_LACI_2"/>
    <property type="match status" value="1"/>
</dbReference>
<dbReference type="PANTHER" id="PTHR30146">
    <property type="entry name" value="LACI-RELATED TRANSCRIPTIONAL REPRESSOR"/>
    <property type="match status" value="1"/>
</dbReference>
<evidence type="ECO:0000256" key="2">
    <source>
        <dbReference type="ARBA" id="ARBA00023015"/>
    </source>
</evidence>
<dbReference type="Pfam" id="PF00356">
    <property type="entry name" value="LacI"/>
    <property type="match status" value="1"/>
</dbReference>
<keyword evidence="3" id="KW-0238">DNA-binding</keyword>
<gene>
    <name evidence="7" type="ORF">EOD73_12420</name>
</gene>
<dbReference type="InterPro" id="IPR001761">
    <property type="entry name" value="Peripla_BP/Lac1_sug-bd_dom"/>
</dbReference>
<evidence type="ECO:0000256" key="4">
    <source>
        <dbReference type="ARBA" id="ARBA00023163"/>
    </source>
</evidence>
<evidence type="ECO:0000259" key="5">
    <source>
        <dbReference type="PROSITE" id="PS50932"/>
    </source>
</evidence>
<dbReference type="AlphaFoldDB" id="A0A3S2XUC5"/>
<feature type="domain" description="HTH lacI-type" evidence="5">
    <location>
        <begin position="15"/>
        <end position="69"/>
    </location>
</feature>
<dbReference type="Gene3D" id="1.10.260.40">
    <property type="entry name" value="lambda repressor-like DNA-binding domains"/>
    <property type="match status" value="1"/>
</dbReference>
<proteinExistence type="predicted"/>
<protein>
    <submittedName>
        <fullName evidence="7">LacI family transcriptional regulator</fullName>
    </submittedName>
</protein>
<dbReference type="InterPro" id="IPR028082">
    <property type="entry name" value="Peripla_BP_I"/>
</dbReference>
<dbReference type="SUPFAM" id="SSF47413">
    <property type="entry name" value="lambda repressor-like DNA-binding domains"/>
    <property type="match status" value="1"/>
</dbReference>
<evidence type="ECO:0000256" key="3">
    <source>
        <dbReference type="ARBA" id="ARBA00023125"/>
    </source>
</evidence>
<organism evidence="7 8">
    <name type="scientific">Inhella crocodyli</name>
    <dbReference type="NCBI Taxonomy" id="2499851"/>
    <lineage>
        <taxon>Bacteria</taxon>
        <taxon>Pseudomonadati</taxon>
        <taxon>Pseudomonadota</taxon>
        <taxon>Betaproteobacteria</taxon>
        <taxon>Burkholderiales</taxon>
        <taxon>Sphaerotilaceae</taxon>
        <taxon>Inhella</taxon>
    </lineage>
</organism>
<comment type="caution">
    <text evidence="7">The sequence shown here is derived from an EMBL/GenBank/DDBJ whole genome shotgun (WGS) entry which is preliminary data.</text>
</comment>
<dbReference type="GO" id="GO:0003700">
    <property type="term" value="F:DNA-binding transcription factor activity"/>
    <property type="evidence" value="ECO:0007669"/>
    <property type="project" value="TreeGrafter"/>
</dbReference>